<name>A0A380MVB1_STRGR</name>
<feature type="region of interest" description="Disordered" evidence="1">
    <location>
        <begin position="95"/>
        <end position="133"/>
    </location>
</feature>
<feature type="compositionally biased region" description="Pro residues" evidence="1">
    <location>
        <begin position="113"/>
        <end position="122"/>
    </location>
</feature>
<gene>
    <name evidence="2" type="ORF">NCTC7807_01585</name>
</gene>
<protein>
    <submittedName>
        <fullName evidence="2">Lipoprotein</fullName>
    </submittedName>
</protein>
<keyword evidence="2" id="KW-0449">Lipoprotein</keyword>
<evidence type="ECO:0000313" key="2">
    <source>
        <dbReference type="EMBL" id="SUO96519.1"/>
    </source>
</evidence>
<dbReference type="Proteomes" id="UP000254150">
    <property type="component" value="Unassembled WGS sequence"/>
</dbReference>
<evidence type="ECO:0000256" key="1">
    <source>
        <dbReference type="SAM" id="MobiDB-lite"/>
    </source>
</evidence>
<evidence type="ECO:0000313" key="3">
    <source>
        <dbReference type="Proteomes" id="UP000254150"/>
    </source>
</evidence>
<dbReference type="EMBL" id="UHID01000001">
    <property type="protein sequence ID" value="SUO96519.1"/>
    <property type="molecule type" value="Genomic_DNA"/>
</dbReference>
<reference evidence="2 3" key="1">
    <citation type="submission" date="2018-06" db="EMBL/GenBank/DDBJ databases">
        <authorList>
            <consortium name="Pathogen Informatics"/>
            <person name="Doyle S."/>
        </authorList>
    </citation>
    <scope>NUCLEOTIDE SEQUENCE [LARGE SCALE GENOMIC DNA]</scope>
    <source>
        <strain evidence="2 3">NCTC7807</strain>
    </source>
</reference>
<dbReference type="AlphaFoldDB" id="A0A380MVB1"/>
<dbReference type="InterPro" id="IPR006311">
    <property type="entry name" value="TAT_signal"/>
</dbReference>
<organism evidence="2 3">
    <name type="scientific">Streptomyces griseus</name>
    <dbReference type="NCBI Taxonomy" id="1911"/>
    <lineage>
        <taxon>Bacteria</taxon>
        <taxon>Bacillati</taxon>
        <taxon>Actinomycetota</taxon>
        <taxon>Actinomycetes</taxon>
        <taxon>Kitasatosporales</taxon>
        <taxon>Streptomycetaceae</taxon>
        <taxon>Streptomyces</taxon>
    </lineage>
</organism>
<sequence length="183" mass="18495">MPLTPPLPRSDRDGPRRRTVLTGAVTGAVSAALLTGCSAGSASGDGAAERARTAAAPRLLAAARAGSERLLARYDAVITAHPELAGRLAPLREQVATHRDAFTSGPAEEVPPNAAPPAPAPQSTPHAAADADDAVRGLADAERELAARRGKDLLEAPGELARLLASAAAAGAAHAYLLTEGKK</sequence>
<accession>A0A380MVB1</accession>
<dbReference type="PROSITE" id="PS51318">
    <property type="entry name" value="TAT"/>
    <property type="match status" value="1"/>
</dbReference>
<dbReference type="GeneID" id="95072712"/>
<dbReference type="RefSeq" id="WP_115068180.1">
    <property type="nucleotide sequence ID" value="NZ_UHID01000001.1"/>
</dbReference>
<proteinExistence type="predicted"/>